<protein>
    <submittedName>
        <fullName evidence="2">Uncharacterized protein</fullName>
    </submittedName>
</protein>
<proteinExistence type="predicted"/>
<gene>
    <name evidence="2" type="ORF">D0Y96_08695</name>
</gene>
<name>A0A372IPI2_9BACT</name>
<dbReference type="Proteomes" id="UP000264702">
    <property type="component" value="Unassembled WGS sequence"/>
</dbReference>
<comment type="caution">
    <text evidence="2">The sequence shown here is derived from an EMBL/GenBank/DDBJ whole genome shotgun (WGS) entry which is preliminary data.</text>
</comment>
<keyword evidence="1" id="KW-1133">Transmembrane helix</keyword>
<feature type="transmembrane region" description="Helical" evidence="1">
    <location>
        <begin position="109"/>
        <end position="130"/>
    </location>
</feature>
<keyword evidence="3" id="KW-1185">Reference proteome</keyword>
<dbReference type="EMBL" id="QVQT01000003">
    <property type="protein sequence ID" value="RFU16816.1"/>
    <property type="molecule type" value="Genomic_DNA"/>
</dbReference>
<dbReference type="OrthoDB" id="123166at2"/>
<keyword evidence="1" id="KW-0472">Membrane</keyword>
<evidence type="ECO:0000256" key="1">
    <source>
        <dbReference type="SAM" id="Phobius"/>
    </source>
</evidence>
<feature type="transmembrane region" description="Helical" evidence="1">
    <location>
        <begin position="191"/>
        <end position="209"/>
    </location>
</feature>
<feature type="transmembrane region" description="Helical" evidence="1">
    <location>
        <begin position="65"/>
        <end position="84"/>
    </location>
</feature>
<sequence length="221" mass="24828">MNSGRPPVIATWLMEHLTPGGRDEALAGDLLEEFLHGKTAGWYRWQCAAVVAAGYREALRTRWPAAIFAAAWVIPVPATFFRIATDARLSRLFNSAWELPWPWSTMCEMSFYVAANLLFLWTGLLTYLALHALTMREERVRVLRGLAHCSLLYLPLSIAWAVLTGLMQTPGHPVDIRHTAAVELILDPHFLPMRVPFFLSLLLSTWAALPARKRHSGKIAA</sequence>
<reference evidence="2 3" key="1">
    <citation type="submission" date="2018-08" db="EMBL/GenBank/DDBJ databases">
        <title>Acidipila sp. 4G-K13, an acidobacterium isolated from forest soil.</title>
        <authorList>
            <person name="Gao Z.-H."/>
            <person name="Qiu L.-H."/>
        </authorList>
    </citation>
    <scope>NUCLEOTIDE SEQUENCE [LARGE SCALE GENOMIC DNA]</scope>
    <source>
        <strain evidence="2 3">4G-K13</strain>
    </source>
</reference>
<feature type="transmembrane region" description="Helical" evidence="1">
    <location>
        <begin position="142"/>
        <end position="163"/>
    </location>
</feature>
<evidence type="ECO:0000313" key="2">
    <source>
        <dbReference type="EMBL" id="RFU16816.1"/>
    </source>
</evidence>
<accession>A0A372IPI2</accession>
<keyword evidence="1" id="KW-0812">Transmembrane</keyword>
<dbReference type="RefSeq" id="WP_147324981.1">
    <property type="nucleotide sequence ID" value="NZ_QVQT02000003.1"/>
</dbReference>
<dbReference type="AlphaFoldDB" id="A0A372IPI2"/>
<evidence type="ECO:0000313" key="3">
    <source>
        <dbReference type="Proteomes" id="UP000264702"/>
    </source>
</evidence>
<organism evidence="2 3">
    <name type="scientific">Paracidobacterium acidisoli</name>
    <dbReference type="NCBI Taxonomy" id="2303751"/>
    <lineage>
        <taxon>Bacteria</taxon>
        <taxon>Pseudomonadati</taxon>
        <taxon>Acidobacteriota</taxon>
        <taxon>Terriglobia</taxon>
        <taxon>Terriglobales</taxon>
        <taxon>Acidobacteriaceae</taxon>
        <taxon>Paracidobacterium</taxon>
    </lineage>
</organism>